<dbReference type="PRINTS" id="PR00762">
    <property type="entry name" value="CLCHANNEL"/>
</dbReference>
<dbReference type="SUPFAM" id="SSF81340">
    <property type="entry name" value="Clc chloride channel"/>
    <property type="match status" value="1"/>
</dbReference>
<feature type="transmembrane region" description="Helical" evidence="11">
    <location>
        <begin position="251"/>
        <end position="269"/>
    </location>
</feature>
<feature type="transmembrane region" description="Helical" evidence="11">
    <location>
        <begin position="80"/>
        <end position="101"/>
    </location>
</feature>
<keyword evidence="7" id="KW-0869">Chloride channel</keyword>
<evidence type="ECO:0000256" key="3">
    <source>
        <dbReference type="ARBA" id="ARBA00022692"/>
    </source>
</evidence>
<dbReference type="OrthoDB" id="9812438at2"/>
<feature type="transmembrane region" description="Helical" evidence="11">
    <location>
        <begin position="324"/>
        <end position="342"/>
    </location>
</feature>
<dbReference type="HOGENOM" id="CLU_015263_5_0_0"/>
<evidence type="ECO:0000256" key="1">
    <source>
        <dbReference type="ARBA" id="ARBA00004141"/>
    </source>
</evidence>
<evidence type="ECO:0000256" key="2">
    <source>
        <dbReference type="ARBA" id="ARBA00022448"/>
    </source>
</evidence>
<feature type="transmembrane region" description="Helical" evidence="11">
    <location>
        <begin position="31"/>
        <end position="52"/>
    </location>
</feature>
<dbReference type="Pfam" id="PF00571">
    <property type="entry name" value="CBS"/>
    <property type="match status" value="2"/>
</dbReference>
<dbReference type="InterPro" id="IPR050368">
    <property type="entry name" value="ClC-type_chloride_channel"/>
</dbReference>
<dbReference type="InterPro" id="IPR000644">
    <property type="entry name" value="CBS_dom"/>
</dbReference>
<dbReference type="Gene3D" id="1.10.3080.10">
    <property type="entry name" value="Clc chloride channel"/>
    <property type="match status" value="1"/>
</dbReference>
<dbReference type="SMART" id="SM00116">
    <property type="entry name" value="CBS"/>
    <property type="match status" value="1"/>
</dbReference>
<dbReference type="PANTHER" id="PTHR43427">
    <property type="entry name" value="CHLORIDE CHANNEL PROTEIN CLC-E"/>
    <property type="match status" value="1"/>
</dbReference>
<dbReference type="Gene3D" id="3.10.580.10">
    <property type="entry name" value="CBS-domain"/>
    <property type="match status" value="1"/>
</dbReference>
<gene>
    <name evidence="13" type="ordered locus">AciPR4_1783</name>
</gene>
<dbReference type="InterPro" id="IPR001807">
    <property type="entry name" value="ClC"/>
</dbReference>
<feature type="transmembrane region" description="Helical" evidence="11">
    <location>
        <begin position="214"/>
        <end position="231"/>
    </location>
</feature>
<feature type="transmembrane region" description="Helical" evidence="11">
    <location>
        <begin position="289"/>
        <end position="312"/>
    </location>
</feature>
<dbReference type="PROSITE" id="PS51371">
    <property type="entry name" value="CBS"/>
    <property type="match status" value="1"/>
</dbReference>
<dbReference type="STRING" id="401053.AciPR4_1783"/>
<dbReference type="EMBL" id="CP002467">
    <property type="protein sequence ID" value="ADV82589.1"/>
    <property type="molecule type" value="Genomic_DNA"/>
</dbReference>
<dbReference type="InterPro" id="IPR046342">
    <property type="entry name" value="CBS_dom_sf"/>
</dbReference>
<feature type="transmembrane region" description="Helical" evidence="11">
    <location>
        <begin position="177"/>
        <end position="202"/>
    </location>
</feature>
<reference evidence="13 14" key="1">
    <citation type="journal article" date="2012" name="Stand. Genomic Sci.">
        <title>Complete genome sequence of Terriglobus saanensis type strain SP1PR4(T), an Acidobacteria from tundra soil.</title>
        <authorList>
            <person name="Rawat S.R."/>
            <person name="Mannisto M.K."/>
            <person name="Starovoytov V."/>
            <person name="Goodwin L."/>
            <person name="Nolan M."/>
            <person name="Hauser L."/>
            <person name="Land M."/>
            <person name="Davenport K.W."/>
            <person name="Woyke T."/>
            <person name="Haggblom M.M."/>
        </authorList>
    </citation>
    <scope>NUCLEOTIDE SEQUENCE</scope>
    <source>
        <strain evidence="14">ATCC BAA-1853 / DSM 23119 / SP1PR4</strain>
    </source>
</reference>
<protein>
    <submittedName>
        <fullName evidence="13">Cl-channel voltage-gated family protein</fullName>
    </submittedName>
</protein>
<keyword evidence="5" id="KW-0406">Ion transport</keyword>
<dbReference type="AlphaFoldDB" id="E8V4W1"/>
<evidence type="ECO:0000256" key="7">
    <source>
        <dbReference type="ARBA" id="ARBA00023173"/>
    </source>
</evidence>
<dbReference type="CDD" id="cd00400">
    <property type="entry name" value="Voltage_gated_ClC"/>
    <property type="match status" value="1"/>
</dbReference>
<feature type="transmembrane region" description="Helical" evidence="11">
    <location>
        <begin position="379"/>
        <end position="403"/>
    </location>
</feature>
<dbReference type="InterPro" id="IPR014743">
    <property type="entry name" value="Cl-channel_core"/>
</dbReference>
<evidence type="ECO:0000313" key="13">
    <source>
        <dbReference type="EMBL" id="ADV82589.1"/>
    </source>
</evidence>
<dbReference type="CDD" id="cd02205">
    <property type="entry name" value="CBS_pair_SF"/>
    <property type="match status" value="1"/>
</dbReference>
<evidence type="ECO:0000256" key="4">
    <source>
        <dbReference type="ARBA" id="ARBA00022989"/>
    </source>
</evidence>
<feature type="transmembrane region" description="Helical" evidence="11">
    <location>
        <begin position="409"/>
        <end position="429"/>
    </location>
</feature>
<name>E8V4W1_TERSS</name>
<keyword evidence="9" id="KW-0407">Ion channel</keyword>
<evidence type="ECO:0000256" key="10">
    <source>
        <dbReference type="PROSITE-ProRule" id="PRU00703"/>
    </source>
</evidence>
<dbReference type="eggNOG" id="COG0517">
    <property type="taxonomic scope" value="Bacteria"/>
</dbReference>
<dbReference type="GO" id="GO:0005254">
    <property type="term" value="F:chloride channel activity"/>
    <property type="evidence" value="ECO:0007669"/>
    <property type="project" value="UniProtKB-KW"/>
</dbReference>
<keyword evidence="3 11" id="KW-0812">Transmembrane</keyword>
<evidence type="ECO:0000256" key="11">
    <source>
        <dbReference type="SAM" id="Phobius"/>
    </source>
</evidence>
<organism evidence="13 14">
    <name type="scientific">Terriglobus saanensis (strain ATCC BAA-1853 / DSM 23119 / SP1PR4)</name>
    <dbReference type="NCBI Taxonomy" id="401053"/>
    <lineage>
        <taxon>Bacteria</taxon>
        <taxon>Pseudomonadati</taxon>
        <taxon>Acidobacteriota</taxon>
        <taxon>Terriglobia</taxon>
        <taxon>Terriglobales</taxon>
        <taxon>Acidobacteriaceae</taxon>
        <taxon>Terriglobus</taxon>
    </lineage>
</organism>
<dbReference type="KEGG" id="tsa:AciPR4_1783"/>
<keyword evidence="8" id="KW-0868">Chloride</keyword>
<keyword evidence="6 11" id="KW-0472">Membrane</keyword>
<keyword evidence="10" id="KW-0129">CBS domain</keyword>
<keyword evidence="14" id="KW-1185">Reference proteome</keyword>
<evidence type="ECO:0000256" key="8">
    <source>
        <dbReference type="ARBA" id="ARBA00023214"/>
    </source>
</evidence>
<evidence type="ECO:0000259" key="12">
    <source>
        <dbReference type="PROSITE" id="PS51371"/>
    </source>
</evidence>
<proteinExistence type="predicted"/>
<dbReference type="Proteomes" id="UP000006844">
    <property type="component" value="Chromosome"/>
</dbReference>
<dbReference type="PANTHER" id="PTHR43427:SF6">
    <property type="entry name" value="CHLORIDE CHANNEL PROTEIN CLC-E"/>
    <property type="match status" value="1"/>
</dbReference>
<dbReference type="eggNOG" id="COG0038">
    <property type="taxonomic scope" value="Bacteria"/>
</dbReference>
<evidence type="ECO:0000256" key="6">
    <source>
        <dbReference type="ARBA" id="ARBA00023136"/>
    </source>
</evidence>
<accession>E8V4W1</accession>
<feature type="domain" description="CBS" evidence="12">
    <location>
        <begin position="538"/>
        <end position="596"/>
    </location>
</feature>
<keyword evidence="2" id="KW-0813">Transport</keyword>
<evidence type="ECO:0000313" key="14">
    <source>
        <dbReference type="Proteomes" id="UP000006844"/>
    </source>
</evidence>
<dbReference type="RefSeq" id="WP_013568322.1">
    <property type="nucleotide sequence ID" value="NC_014963.1"/>
</dbReference>
<evidence type="ECO:0000256" key="5">
    <source>
        <dbReference type="ARBA" id="ARBA00023065"/>
    </source>
</evidence>
<sequence length="615" mass="65005">MEQNANEAGSKSPPLAAASTLLRDYSADSRMLLISLVAFFVGALASVISWLLQRMIGLSTNLFYFHRWNFQEVEPAGHHLGYWAVLVPVVGGFLVGLVARFGSPGVRGHGMPEAVEAIVFRGARVKPRVAFLKPIATALSIGSGGPFGAEGPVIMTGGSMGSLLGQMLPVTDAERSTLMVAGAAAGMAATFACPLSAVLLAVELLLFEWRPRSLVPVAVACATAGAMRRLLLAPGPIFPMPASPYGMHHQAMLAAVLVGVVVALLAIVLGKAIHSTEELFEKLPIHWMWFPAIGGLFVGLGGLIFPPALGIGYDVIRQLLASDFTWKLLVGVLVVKTAIWIISLSSNTAGGILAPLLMIGAAVGAGMSHWLPVIAPGGWAVVGMTALLAASIGAPLTCAMLSVELTHNGALVLPVLLACTTSYALSVLLQRRSLLTAGLSRQGRHLSREYGVDPLELVVVRDAQHPDVESFAATATVGEARVWLEKMQANAPASWSHWQRIFPILGEDGKLLGLLTRTQLMAAAESQQPSEIPLATFGIEQPSTLSEEETLRSAAEQMGATQLTSLPVVDANGTLTGILNVADLLSARVTANSRDTERNTLLRPRWPLRRAETGK</sequence>
<comment type="subcellular location">
    <subcellularLocation>
        <location evidence="1">Membrane</location>
        <topology evidence="1">Multi-pass membrane protein</topology>
    </subcellularLocation>
</comment>
<dbReference type="SUPFAM" id="SSF54631">
    <property type="entry name" value="CBS-domain pair"/>
    <property type="match status" value="1"/>
</dbReference>
<dbReference type="GO" id="GO:0034707">
    <property type="term" value="C:chloride channel complex"/>
    <property type="evidence" value="ECO:0007669"/>
    <property type="project" value="UniProtKB-KW"/>
</dbReference>
<dbReference type="Pfam" id="PF00654">
    <property type="entry name" value="Voltage_CLC"/>
    <property type="match status" value="1"/>
</dbReference>
<evidence type="ECO:0000256" key="9">
    <source>
        <dbReference type="ARBA" id="ARBA00023303"/>
    </source>
</evidence>
<keyword evidence="4 11" id="KW-1133">Transmembrane helix</keyword>
<feature type="transmembrane region" description="Helical" evidence="11">
    <location>
        <begin position="348"/>
        <end position="367"/>
    </location>
</feature>